<name>A0A0V0XHB3_TRIPS</name>
<gene>
    <name evidence="2" type="ORF">T4E_2622</name>
</gene>
<feature type="compositionally biased region" description="Polar residues" evidence="1">
    <location>
        <begin position="20"/>
        <end position="29"/>
    </location>
</feature>
<protein>
    <submittedName>
        <fullName evidence="2">Uncharacterized protein</fullName>
    </submittedName>
</protein>
<comment type="caution">
    <text evidence="2">The sequence shown here is derived from an EMBL/GenBank/DDBJ whole genome shotgun (WGS) entry which is preliminary data.</text>
</comment>
<reference evidence="2 3" key="1">
    <citation type="submission" date="2015-01" db="EMBL/GenBank/DDBJ databases">
        <title>Evolution of Trichinella species and genotypes.</title>
        <authorList>
            <person name="Korhonen P.K."/>
            <person name="Edoardo P."/>
            <person name="Giuseppe L.R."/>
            <person name="Gasser R.B."/>
        </authorList>
    </citation>
    <scope>NUCLEOTIDE SEQUENCE [LARGE SCALE GENOMIC DNA]</scope>
    <source>
        <strain evidence="2">ISS141</strain>
    </source>
</reference>
<evidence type="ECO:0000313" key="3">
    <source>
        <dbReference type="Proteomes" id="UP000054815"/>
    </source>
</evidence>
<evidence type="ECO:0000256" key="1">
    <source>
        <dbReference type="SAM" id="MobiDB-lite"/>
    </source>
</evidence>
<accession>A0A0V0XHB3</accession>
<organism evidence="2 3">
    <name type="scientific">Trichinella pseudospiralis</name>
    <name type="common">Parasitic roundworm</name>
    <dbReference type="NCBI Taxonomy" id="6337"/>
    <lineage>
        <taxon>Eukaryota</taxon>
        <taxon>Metazoa</taxon>
        <taxon>Ecdysozoa</taxon>
        <taxon>Nematoda</taxon>
        <taxon>Enoplea</taxon>
        <taxon>Dorylaimia</taxon>
        <taxon>Trichinellida</taxon>
        <taxon>Trichinellidae</taxon>
        <taxon>Trichinella</taxon>
    </lineage>
</organism>
<dbReference type="EMBL" id="JYDU01000290">
    <property type="protein sequence ID" value="KRX87393.1"/>
    <property type="molecule type" value="Genomic_DNA"/>
</dbReference>
<evidence type="ECO:0000313" key="2">
    <source>
        <dbReference type="EMBL" id="KRX87393.1"/>
    </source>
</evidence>
<proteinExistence type="predicted"/>
<sequence>MEERARDLFSFFEMHRQEDSSSGGKTGLNNARGPTPSAPLEGVGSASTRPVARSALRRSILASMS</sequence>
<dbReference type="AlphaFoldDB" id="A0A0V0XHB3"/>
<feature type="region of interest" description="Disordered" evidence="1">
    <location>
        <begin position="14"/>
        <end position="52"/>
    </location>
</feature>
<dbReference type="Proteomes" id="UP000054815">
    <property type="component" value="Unassembled WGS sequence"/>
</dbReference>